<evidence type="ECO:0000256" key="1">
    <source>
        <dbReference type="ARBA" id="ARBA00022737"/>
    </source>
</evidence>
<dbReference type="AlphaFoldDB" id="A0A0P9ELW7"/>
<name>A0A0P9ELW7_RHOGW</name>
<gene>
    <name evidence="5" type="ORF">RHOBADRAFT_55447</name>
</gene>
<organism evidence="5 6">
    <name type="scientific">Rhodotorula graminis (strain WP1)</name>
    <dbReference type="NCBI Taxonomy" id="578459"/>
    <lineage>
        <taxon>Eukaryota</taxon>
        <taxon>Fungi</taxon>
        <taxon>Dikarya</taxon>
        <taxon>Basidiomycota</taxon>
        <taxon>Pucciniomycotina</taxon>
        <taxon>Microbotryomycetes</taxon>
        <taxon>Sporidiobolales</taxon>
        <taxon>Sporidiobolaceae</taxon>
        <taxon>Rhodotorula</taxon>
    </lineage>
</organism>
<dbReference type="GO" id="GO:0005737">
    <property type="term" value="C:cytoplasm"/>
    <property type="evidence" value="ECO:0007669"/>
    <property type="project" value="TreeGrafter"/>
</dbReference>
<dbReference type="GeneID" id="28978304"/>
<evidence type="ECO:0000259" key="4">
    <source>
        <dbReference type="PROSITE" id="PS50303"/>
    </source>
</evidence>
<dbReference type="PROSITE" id="PS50303">
    <property type="entry name" value="PUM_HD"/>
    <property type="match status" value="1"/>
</dbReference>
<protein>
    <recommendedName>
        <fullName evidence="4">PUM-HD domain-containing protein</fullName>
    </recommendedName>
</protein>
<feature type="region of interest" description="Disordered" evidence="3">
    <location>
        <begin position="1"/>
        <end position="222"/>
    </location>
</feature>
<feature type="compositionally biased region" description="Gly residues" evidence="3">
    <location>
        <begin position="395"/>
        <end position="404"/>
    </location>
</feature>
<dbReference type="OMA" id="SRFNENG"/>
<feature type="repeat" description="Pumilio" evidence="2">
    <location>
        <begin position="527"/>
        <end position="562"/>
    </location>
</feature>
<sequence length="779" mass="81706">MPSPGPFPPPDSTSLPSTSTTPTPTSRAPRPAAPVLVELEPSQVVVRRAVSGPVASPPSSPSPSSSLSPSSHQAPVRPSLLYSHGVQHAPPRAINGGPSPSNRHLVPPSRATSLVHLDVPASPTTSTSSRPDDPVTSLGGRRTPFFMVAPHDEWSGRGLEQHEELEGRSASRGGTSSGVGGPTLRFGGGGENDGAREQDGAGGPRFYAEEGPSVAGRPGRRVEEAALARNGAEVIPLDLANVVTALASRRPKWQPKASFPSPFPHTFPDGSHRAEPHGHRVSPNGDEFTPPASPQVHPHGSPTLSRASSLLSSSSSSAPLGRHAPRERVASFGPLHFSPFEAHSSSSAPQPVGLGPARQPPFHPGLASSASSSMGGWAGGGSRERSASMADLSSGSGGGSGREGVGVDFQAEQTALHHRSISLGTQVYPRPPLLRQAPLPNYRDLLDTDADIDREGFVRRILAHNDQQCSLFLQQRVRGTSQEKRQELFDAVGRRVLELSVSKFGNFLVSRCLETGDSALAQAYEDALVGHFLQLSLDSFGCHVVQKLLDCGGSTTKDKVIAELLPHPNVLTTKSSVHVVNRILTTPNSPAFFERLADLGTGQWASIVEDDGGSLVVQHMLEDWAPTASSVVAREILDGLDEVARTPSGSFTVTHLLDRNTLPFCVKTMQCAPQLALHPFGAKVVDKCMRSSRAGPAGIGKFVSAITTSSGDEPPLLVGIASHAQGAQLLVNLLTGHAAPDRDKDTLGRTILEQEGALIGLGGPHGARVVGLCRTALVG</sequence>
<feature type="compositionally biased region" description="Low complexity" evidence="3">
    <location>
        <begin position="12"/>
        <end position="34"/>
    </location>
</feature>
<dbReference type="RefSeq" id="XP_018268805.1">
    <property type="nucleotide sequence ID" value="XM_018417856.1"/>
</dbReference>
<feature type="compositionally biased region" description="Basic and acidic residues" evidence="3">
    <location>
        <begin position="150"/>
        <end position="169"/>
    </location>
</feature>
<feature type="compositionally biased region" description="Gly residues" evidence="3">
    <location>
        <begin position="175"/>
        <end position="192"/>
    </location>
</feature>
<accession>A0A0P9ELW7</accession>
<evidence type="ECO:0000256" key="2">
    <source>
        <dbReference type="PROSITE-ProRule" id="PRU00317"/>
    </source>
</evidence>
<dbReference type="PANTHER" id="PTHR12537:SF48">
    <property type="entry name" value="MEIOTIC COILED-COIL PROTEIN 2"/>
    <property type="match status" value="1"/>
</dbReference>
<dbReference type="SUPFAM" id="SSF48371">
    <property type="entry name" value="ARM repeat"/>
    <property type="match status" value="1"/>
</dbReference>
<dbReference type="EMBL" id="KQ474085">
    <property type="protein sequence ID" value="KPV72756.1"/>
    <property type="molecule type" value="Genomic_DNA"/>
</dbReference>
<dbReference type="STRING" id="578459.A0A0P9ELW7"/>
<proteinExistence type="predicted"/>
<feature type="repeat" description="Pumilio" evidence="2">
    <location>
        <begin position="487"/>
        <end position="526"/>
    </location>
</feature>
<dbReference type="SMART" id="SM00025">
    <property type="entry name" value="Pumilio"/>
    <property type="match status" value="2"/>
</dbReference>
<reference evidence="5 6" key="1">
    <citation type="journal article" date="2015" name="Front. Microbiol.">
        <title>Genome sequence of the plant growth promoting endophytic yeast Rhodotorula graminis WP1.</title>
        <authorList>
            <person name="Firrincieli A."/>
            <person name="Otillar R."/>
            <person name="Salamov A."/>
            <person name="Schmutz J."/>
            <person name="Khan Z."/>
            <person name="Redman R.S."/>
            <person name="Fleck N.D."/>
            <person name="Lindquist E."/>
            <person name="Grigoriev I.V."/>
            <person name="Doty S.L."/>
        </authorList>
    </citation>
    <scope>NUCLEOTIDE SEQUENCE [LARGE SCALE GENOMIC DNA]</scope>
    <source>
        <strain evidence="5 6">WP1</strain>
    </source>
</reference>
<dbReference type="InterPro" id="IPR011989">
    <property type="entry name" value="ARM-like"/>
</dbReference>
<feature type="domain" description="PUM-HD" evidence="4">
    <location>
        <begin position="429"/>
        <end position="777"/>
    </location>
</feature>
<feature type="compositionally biased region" description="Low complexity" evidence="3">
    <location>
        <begin position="301"/>
        <end position="320"/>
    </location>
</feature>
<feature type="region of interest" description="Disordered" evidence="3">
    <location>
        <begin position="249"/>
        <end position="324"/>
    </location>
</feature>
<evidence type="ECO:0000313" key="5">
    <source>
        <dbReference type="EMBL" id="KPV72756.1"/>
    </source>
</evidence>
<feature type="compositionally biased region" description="Low complexity" evidence="3">
    <location>
        <begin position="62"/>
        <end position="71"/>
    </location>
</feature>
<dbReference type="InterPro" id="IPR033133">
    <property type="entry name" value="PUM-HD"/>
</dbReference>
<feature type="region of interest" description="Disordered" evidence="3">
    <location>
        <begin position="341"/>
        <end position="405"/>
    </location>
</feature>
<dbReference type="InterPro" id="IPR001313">
    <property type="entry name" value="Pumilio_RNA-bd_rpt"/>
</dbReference>
<dbReference type="InterPro" id="IPR016024">
    <property type="entry name" value="ARM-type_fold"/>
</dbReference>
<dbReference type="GO" id="GO:0003730">
    <property type="term" value="F:mRNA 3'-UTR binding"/>
    <property type="evidence" value="ECO:0007669"/>
    <property type="project" value="TreeGrafter"/>
</dbReference>
<dbReference type="Gene3D" id="1.25.10.10">
    <property type="entry name" value="Leucine-rich Repeat Variant"/>
    <property type="match status" value="1"/>
</dbReference>
<dbReference type="OrthoDB" id="2524825at2759"/>
<dbReference type="PROSITE" id="PS50302">
    <property type="entry name" value="PUM"/>
    <property type="match status" value="2"/>
</dbReference>
<dbReference type="PANTHER" id="PTHR12537">
    <property type="entry name" value="RNA BINDING PROTEIN PUMILIO-RELATED"/>
    <property type="match status" value="1"/>
</dbReference>
<feature type="compositionally biased region" description="Pro residues" evidence="3">
    <location>
        <begin position="1"/>
        <end position="11"/>
    </location>
</feature>
<keyword evidence="1" id="KW-0677">Repeat</keyword>
<feature type="compositionally biased region" description="Low complexity" evidence="3">
    <location>
        <begin position="118"/>
        <end position="137"/>
    </location>
</feature>
<dbReference type="Proteomes" id="UP000053890">
    <property type="component" value="Unassembled WGS sequence"/>
</dbReference>
<evidence type="ECO:0000313" key="6">
    <source>
        <dbReference type="Proteomes" id="UP000053890"/>
    </source>
</evidence>
<evidence type="ECO:0000256" key="3">
    <source>
        <dbReference type="SAM" id="MobiDB-lite"/>
    </source>
</evidence>
<dbReference type="GO" id="GO:0010608">
    <property type="term" value="P:post-transcriptional regulation of gene expression"/>
    <property type="evidence" value="ECO:0007669"/>
    <property type="project" value="TreeGrafter"/>
</dbReference>
<dbReference type="Pfam" id="PF00806">
    <property type="entry name" value="PUF"/>
    <property type="match status" value="2"/>
</dbReference>
<keyword evidence="6" id="KW-1185">Reference proteome</keyword>